<reference evidence="25" key="1">
    <citation type="submission" date="2022-11" db="UniProtKB">
        <authorList>
            <consortium name="WormBaseParasite"/>
        </authorList>
    </citation>
    <scope>IDENTIFICATION</scope>
</reference>
<evidence type="ECO:0000256" key="14">
    <source>
        <dbReference type="ARBA" id="ARBA00023125"/>
    </source>
</evidence>
<dbReference type="FunFam" id="3.30.160.60:FF:000624">
    <property type="entry name" value="zinc finger protein 697"/>
    <property type="match status" value="1"/>
</dbReference>
<evidence type="ECO:0000256" key="7">
    <source>
        <dbReference type="ARBA" id="ARBA00022737"/>
    </source>
</evidence>
<sequence length="730" mass="80961">MANFLVKKVNCPVCLFCFDSPEHLAAHLQERAAAKDGLHEKYFISNSACLIIPGTSLSDIATGQTKGIKLRRHQCNQCKKAFVRPSELFRHYLTHTGEKSFKCKQCNRSFLLKHHLEDHAKTHKPASHAEKIQCSVCGKNFLSNSALKLHIRMHTNEMPFSCEEVTCAERFRTKKMMYAHLRNAHLNPLKEPSTKQNFAKTSTSTCHGVLHSLNSITQIERSTLKASANSAFTLVSQALQNTTLDDRLDADSLIQTQQFISREMVVIRVQLRSGSVVAGSSNSNLVINIVLDPISLSQLAVQGHLMHIPLKKLSLQLNLMLSLDPGAVLNRLKMQSSNINSSGSAQTCFTSVVYPTVQHVLTQPPLPFSIISVRKEDEVKILKSHMPSFLIECFLAPTQNGSGAKQHYDPQSRQSCLPMLYNVPSPHQQLSSKKEIILLFHPFAKMRLSSLLLALFVLATFSPSSELTEKRGITTNDTTADSNVTKAPLIEPEASQKEEKKESLAIFFILLIIVLSILLVHVLIITEFHYMPESLAIVLLGALIGLGLSYSKWDWREVETLNPNFFFLVILPPIIFESGYNLHKGNFFANIIPILMFSIVGTAISAFVMGFSLYVLGQAGLIYHLSAIESFAFGSMISAVDPVITLAIFQALKVDVQLYMLAFGESMLNDAVAIVLASTAMEMNNPAVANLGSLDTLQYAFVRFLVMFFVSAALGSFIGSFRPCYSNMLT</sequence>
<keyword evidence="15 22" id="KW-0472">Membrane</keyword>
<dbReference type="Gene3D" id="3.30.160.60">
    <property type="entry name" value="Classic Zinc Finger"/>
    <property type="match status" value="3"/>
</dbReference>
<evidence type="ECO:0000256" key="9">
    <source>
        <dbReference type="ARBA" id="ARBA00022833"/>
    </source>
</evidence>
<keyword evidence="11" id="KW-0333">Golgi apparatus</keyword>
<evidence type="ECO:0000256" key="22">
    <source>
        <dbReference type="SAM" id="Phobius"/>
    </source>
</evidence>
<dbReference type="InterPro" id="IPR013087">
    <property type="entry name" value="Znf_C2H2_type"/>
</dbReference>
<evidence type="ECO:0000256" key="6">
    <source>
        <dbReference type="ARBA" id="ARBA00022723"/>
    </source>
</evidence>
<dbReference type="FunFam" id="3.30.160.60:FF:000045">
    <property type="entry name" value="ZFP69 zinc finger protein B"/>
    <property type="match status" value="1"/>
</dbReference>
<dbReference type="PRINTS" id="PR01084">
    <property type="entry name" value="NAHEXCHNGR"/>
</dbReference>
<evidence type="ECO:0000256" key="20">
    <source>
        <dbReference type="ARBA" id="ARBA00042692"/>
    </source>
</evidence>
<feature type="domain" description="C2H2-type" evidence="23">
    <location>
        <begin position="160"/>
        <end position="190"/>
    </location>
</feature>
<dbReference type="WBParaSite" id="jg13410">
    <property type="protein sequence ID" value="jg13410"/>
    <property type="gene ID" value="jg13410"/>
</dbReference>
<evidence type="ECO:0000256" key="15">
    <source>
        <dbReference type="ARBA" id="ARBA00023136"/>
    </source>
</evidence>
<feature type="domain" description="C2H2-type" evidence="23">
    <location>
        <begin position="101"/>
        <end position="123"/>
    </location>
</feature>
<dbReference type="PROSITE" id="PS00028">
    <property type="entry name" value="ZINC_FINGER_C2H2_1"/>
    <property type="match status" value="4"/>
</dbReference>
<feature type="transmembrane region" description="Helical" evidence="22">
    <location>
        <begin position="594"/>
        <end position="616"/>
    </location>
</feature>
<keyword evidence="14" id="KW-0238">DNA-binding</keyword>
<dbReference type="GO" id="GO:0000139">
    <property type="term" value="C:Golgi membrane"/>
    <property type="evidence" value="ECO:0007669"/>
    <property type="project" value="UniProtKB-SubCell"/>
</dbReference>
<dbReference type="InterPro" id="IPR006153">
    <property type="entry name" value="Cation/H_exchanger_TM"/>
</dbReference>
<dbReference type="PANTHER" id="PTHR10110:SF191">
    <property type="entry name" value="SODIUM_HYDROGEN EXCHANGER 8"/>
    <property type="match status" value="1"/>
</dbReference>
<evidence type="ECO:0000256" key="12">
    <source>
        <dbReference type="ARBA" id="ARBA00023053"/>
    </source>
</evidence>
<evidence type="ECO:0000256" key="2">
    <source>
        <dbReference type="ARBA" id="ARBA00004653"/>
    </source>
</evidence>
<evidence type="ECO:0000256" key="8">
    <source>
        <dbReference type="ARBA" id="ARBA00022771"/>
    </source>
</evidence>
<dbReference type="GO" id="GO:0051453">
    <property type="term" value="P:regulation of intracellular pH"/>
    <property type="evidence" value="ECO:0007669"/>
    <property type="project" value="TreeGrafter"/>
</dbReference>
<keyword evidence="24" id="KW-1185">Reference proteome</keyword>
<keyword evidence="5 22" id="KW-0812">Transmembrane</keyword>
<keyword evidence="6" id="KW-0479">Metal-binding</keyword>
<dbReference type="SUPFAM" id="SSF57667">
    <property type="entry name" value="beta-beta-alpha zinc fingers"/>
    <property type="match status" value="2"/>
</dbReference>
<evidence type="ECO:0000313" key="25">
    <source>
        <dbReference type="WBParaSite" id="jg13410"/>
    </source>
</evidence>
<feature type="transmembrane region" description="Helical" evidence="22">
    <location>
        <begin position="700"/>
        <end position="721"/>
    </location>
</feature>
<accession>A0A915CXU8</accession>
<keyword evidence="8 21" id="KW-0863">Zinc-finger</keyword>
<evidence type="ECO:0000256" key="21">
    <source>
        <dbReference type="PROSITE-ProRule" id="PRU00042"/>
    </source>
</evidence>
<dbReference type="Pfam" id="PF00096">
    <property type="entry name" value="zf-C2H2"/>
    <property type="match status" value="2"/>
</dbReference>
<evidence type="ECO:0000256" key="13">
    <source>
        <dbReference type="ARBA" id="ARBA00023065"/>
    </source>
</evidence>
<evidence type="ECO:0000256" key="4">
    <source>
        <dbReference type="ARBA" id="ARBA00022449"/>
    </source>
</evidence>
<keyword evidence="16" id="KW-0739">Sodium transport</keyword>
<evidence type="ECO:0000256" key="18">
    <source>
        <dbReference type="ARBA" id="ARBA00040570"/>
    </source>
</evidence>
<dbReference type="Pfam" id="PF00999">
    <property type="entry name" value="Na_H_Exchanger"/>
    <property type="match status" value="1"/>
</dbReference>
<proteinExistence type="predicted"/>
<feature type="transmembrane region" description="Helical" evidence="22">
    <location>
        <begin position="504"/>
        <end position="523"/>
    </location>
</feature>
<keyword evidence="10 22" id="KW-1133">Transmembrane helix</keyword>
<protein>
    <recommendedName>
        <fullName evidence="18">Sodium/hydrogen exchanger 8</fullName>
    </recommendedName>
    <alternativeName>
        <fullName evidence="19">Na(+)/H(+) exchanger 8</fullName>
    </alternativeName>
    <alternativeName>
        <fullName evidence="20">Solute carrier family 9 member 8</fullName>
    </alternativeName>
</protein>
<keyword evidence="17" id="KW-0539">Nucleus</keyword>
<dbReference type="GO" id="GO:0005634">
    <property type="term" value="C:nucleus"/>
    <property type="evidence" value="ECO:0007669"/>
    <property type="project" value="UniProtKB-SubCell"/>
</dbReference>
<name>A0A915CXU8_9BILA</name>
<comment type="subcellular location">
    <subcellularLocation>
        <location evidence="2">Golgi apparatus membrane</location>
        <topology evidence="2">Multi-pass membrane protein</topology>
    </subcellularLocation>
    <subcellularLocation>
        <location evidence="1">Nucleus</location>
    </subcellularLocation>
</comment>
<feature type="domain" description="C2H2-type" evidence="23">
    <location>
        <begin position="73"/>
        <end position="100"/>
    </location>
</feature>
<feature type="transmembrane region" description="Helical" evidence="22">
    <location>
        <begin position="535"/>
        <end position="553"/>
    </location>
</feature>
<feature type="transmembrane region" description="Helical" evidence="22">
    <location>
        <begin position="565"/>
        <end position="582"/>
    </location>
</feature>
<feature type="domain" description="C2H2-type" evidence="23">
    <location>
        <begin position="132"/>
        <end position="159"/>
    </location>
</feature>
<evidence type="ECO:0000256" key="5">
    <source>
        <dbReference type="ARBA" id="ARBA00022692"/>
    </source>
</evidence>
<keyword evidence="4" id="KW-0050">Antiport</keyword>
<evidence type="ECO:0000256" key="10">
    <source>
        <dbReference type="ARBA" id="ARBA00022989"/>
    </source>
</evidence>
<evidence type="ECO:0000256" key="1">
    <source>
        <dbReference type="ARBA" id="ARBA00004123"/>
    </source>
</evidence>
<keyword evidence="9" id="KW-0862">Zinc</keyword>
<dbReference type="GO" id="GO:0003677">
    <property type="term" value="F:DNA binding"/>
    <property type="evidence" value="ECO:0007669"/>
    <property type="project" value="UniProtKB-KW"/>
</dbReference>
<dbReference type="InterPro" id="IPR004709">
    <property type="entry name" value="NaH_exchanger"/>
</dbReference>
<dbReference type="SMART" id="SM00355">
    <property type="entry name" value="ZnF_C2H2"/>
    <property type="match status" value="5"/>
</dbReference>
<dbReference type="InterPro" id="IPR018422">
    <property type="entry name" value="Cation/H_exchanger_CPA1"/>
</dbReference>
<dbReference type="GO" id="GO:0008270">
    <property type="term" value="F:zinc ion binding"/>
    <property type="evidence" value="ECO:0007669"/>
    <property type="project" value="UniProtKB-KW"/>
</dbReference>
<evidence type="ECO:0000256" key="16">
    <source>
        <dbReference type="ARBA" id="ARBA00023201"/>
    </source>
</evidence>
<keyword evidence="7" id="KW-0677">Repeat</keyword>
<dbReference type="GO" id="GO:0015385">
    <property type="term" value="F:sodium:proton antiporter activity"/>
    <property type="evidence" value="ECO:0007669"/>
    <property type="project" value="InterPro"/>
</dbReference>
<keyword evidence="13" id="KW-0406">Ion transport</keyword>
<feature type="transmembrane region" description="Helical" evidence="22">
    <location>
        <begin position="622"/>
        <end position="649"/>
    </location>
</feature>
<evidence type="ECO:0000256" key="3">
    <source>
        <dbReference type="ARBA" id="ARBA00022448"/>
    </source>
</evidence>
<dbReference type="GO" id="GO:0015386">
    <property type="term" value="F:potassium:proton antiporter activity"/>
    <property type="evidence" value="ECO:0007669"/>
    <property type="project" value="TreeGrafter"/>
</dbReference>
<dbReference type="InterPro" id="IPR036236">
    <property type="entry name" value="Znf_C2H2_sf"/>
</dbReference>
<dbReference type="Gene3D" id="6.10.140.1330">
    <property type="match status" value="1"/>
</dbReference>
<evidence type="ECO:0000313" key="24">
    <source>
        <dbReference type="Proteomes" id="UP000887574"/>
    </source>
</evidence>
<evidence type="ECO:0000256" key="19">
    <source>
        <dbReference type="ARBA" id="ARBA00042291"/>
    </source>
</evidence>
<feature type="transmembrane region" description="Helical" evidence="22">
    <location>
        <begin position="436"/>
        <end position="461"/>
    </location>
</feature>
<dbReference type="PANTHER" id="PTHR10110">
    <property type="entry name" value="SODIUM/HYDROGEN EXCHANGER"/>
    <property type="match status" value="1"/>
</dbReference>
<dbReference type="Proteomes" id="UP000887574">
    <property type="component" value="Unplaced"/>
</dbReference>
<evidence type="ECO:0000256" key="17">
    <source>
        <dbReference type="ARBA" id="ARBA00023242"/>
    </source>
</evidence>
<dbReference type="AlphaFoldDB" id="A0A915CXU8"/>
<organism evidence="24 25">
    <name type="scientific">Ditylenchus dipsaci</name>
    <dbReference type="NCBI Taxonomy" id="166011"/>
    <lineage>
        <taxon>Eukaryota</taxon>
        <taxon>Metazoa</taxon>
        <taxon>Ecdysozoa</taxon>
        <taxon>Nematoda</taxon>
        <taxon>Chromadorea</taxon>
        <taxon>Rhabditida</taxon>
        <taxon>Tylenchina</taxon>
        <taxon>Tylenchomorpha</taxon>
        <taxon>Sphaerularioidea</taxon>
        <taxon>Anguinidae</taxon>
        <taxon>Anguininae</taxon>
        <taxon>Ditylenchus</taxon>
    </lineage>
</organism>
<evidence type="ECO:0000259" key="23">
    <source>
        <dbReference type="PROSITE" id="PS50157"/>
    </source>
</evidence>
<evidence type="ECO:0000256" key="11">
    <source>
        <dbReference type="ARBA" id="ARBA00023034"/>
    </source>
</evidence>
<dbReference type="PROSITE" id="PS50157">
    <property type="entry name" value="ZINC_FINGER_C2H2_2"/>
    <property type="match status" value="4"/>
</dbReference>
<keyword evidence="3" id="KW-0813">Transport</keyword>
<keyword evidence="12" id="KW-0915">Sodium</keyword>